<dbReference type="SUPFAM" id="SSF47473">
    <property type="entry name" value="EF-hand"/>
    <property type="match status" value="1"/>
</dbReference>
<keyword evidence="2" id="KW-0106">Calcium</keyword>
<dbReference type="PROSITE" id="PS00018">
    <property type="entry name" value="EF_HAND_1"/>
    <property type="match status" value="2"/>
</dbReference>
<dbReference type="Gene3D" id="2.60.40.150">
    <property type="entry name" value="C2 domain"/>
    <property type="match status" value="1"/>
</dbReference>
<reference evidence="5 6" key="1">
    <citation type="submission" date="2024-04" db="EMBL/GenBank/DDBJ databases">
        <title>Tritrichomonas musculus Genome.</title>
        <authorList>
            <person name="Alves-Ferreira E."/>
            <person name="Grigg M."/>
            <person name="Lorenzi H."/>
            <person name="Galac M."/>
        </authorList>
    </citation>
    <scope>NUCLEOTIDE SEQUENCE [LARGE SCALE GENOMIC DNA]</scope>
    <source>
        <strain evidence="5 6">EAF2021</strain>
    </source>
</reference>
<dbReference type="PROSITE" id="PS50222">
    <property type="entry name" value="EF_HAND_2"/>
    <property type="match status" value="3"/>
</dbReference>
<organism evidence="5 6">
    <name type="scientific">Tritrichomonas musculus</name>
    <dbReference type="NCBI Taxonomy" id="1915356"/>
    <lineage>
        <taxon>Eukaryota</taxon>
        <taxon>Metamonada</taxon>
        <taxon>Parabasalia</taxon>
        <taxon>Tritrichomonadida</taxon>
        <taxon>Tritrichomonadidae</taxon>
        <taxon>Tritrichomonas</taxon>
    </lineage>
</organism>
<dbReference type="InterPro" id="IPR000008">
    <property type="entry name" value="C2_dom"/>
</dbReference>
<protein>
    <submittedName>
        <fullName evidence="5">Protein Aster-C</fullName>
    </submittedName>
</protein>
<evidence type="ECO:0000259" key="4">
    <source>
        <dbReference type="PROSITE" id="PS50222"/>
    </source>
</evidence>
<dbReference type="PANTHER" id="PTHR45911">
    <property type="entry name" value="C2 DOMAIN-CONTAINING PROTEIN"/>
    <property type="match status" value="1"/>
</dbReference>
<dbReference type="SMART" id="SM00239">
    <property type="entry name" value="C2"/>
    <property type="match status" value="1"/>
</dbReference>
<dbReference type="PROSITE" id="PS50004">
    <property type="entry name" value="C2"/>
    <property type="match status" value="1"/>
</dbReference>
<dbReference type="InterPro" id="IPR035892">
    <property type="entry name" value="C2_domain_sf"/>
</dbReference>
<dbReference type="SMART" id="SM00054">
    <property type="entry name" value="EFh"/>
    <property type="match status" value="3"/>
</dbReference>
<sequence length="293" mass="34048">MILHVKAVGAIDVPKMDLIGKADPFLVLIYSKTKEKFKTKVCKKTYTPIWDEEFHIPVEKDQDSFIHAELYDWDRASSNDLISTRDFPINSFKSGVVIDDWYEFNAAKKIPKPGRVHLIFHLALPSQNAFKSSQKSLYRLPKIKITPKEFGSLEEAFREIDEDQSGSIDLNETRNFLQKIGINQAFAQLAYEICGKNVDSEISFDEFYPFYKTLDEINKDPSYVYRYLFDKFDADHTGFLEKSEVVKLLCFFGGDEWSKEAVENFIDNHDTNKDGRLNFDEICHLFDDEVIEK</sequence>
<dbReference type="InterPro" id="IPR002048">
    <property type="entry name" value="EF_hand_dom"/>
</dbReference>
<dbReference type="Proteomes" id="UP001470230">
    <property type="component" value="Unassembled WGS sequence"/>
</dbReference>
<feature type="domain" description="EF-hand" evidence="4">
    <location>
        <begin position="148"/>
        <end position="183"/>
    </location>
</feature>
<dbReference type="Pfam" id="PF13499">
    <property type="entry name" value="EF-hand_7"/>
    <property type="match status" value="2"/>
</dbReference>
<dbReference type="PANTHER" id="PTHR45911:SF4">
    <property type="entry name" value="MULTIPLE C2 AND TRANSMEMBRANE DOMAIN-CONTAINING PROTEIN"/>
    <property type="match status" value="1"/>
</dbReference>
<feature type="domain" description="EF-hand" evidence="4">
    <location>
        <begin position="257"/>
        <end position="292"/>
    </location>
</feature>
<feature type="domain" description="C2" evidence="3">
    <location>
        <begin position="1"/>
        <end position="102"/>
    </location>
</feature>
<feature type="domain" description="EF-hand" evidence="4">
    <location>
        <begin position="225"/>
        <end position="255"/>
    </location>
</feature>
<evidence type="ECO:0000256" key="2">
    <source>
        <dbReference type="ARBA" id="ARBA00022837"/>
    </source>
</evidence>
<name>A0ABR2JQH1_9EUKA</name>
<dbReference type="CDD" id="cd00030">
    <property type="entry name" value="C2"/>
    <property type="match status" value="1"/>
</dbReference>
<dbReference type="SUPFAM" id="SSF49562">
    <property type="entry name" value="C2 domain (Calcium/lipid-binding domain, CaLB)"/>
    <property type="match status" value="1"/>
</dbReference>
<comment type="caution">
    <text evidence="5">The sequence shown here is derived from an EMBL/GenBank/DDBJ whole genome shotgun (WGS) entry which is preliminary data.</text>
</comment>
<evidence type="ECO:0000313" key="6">
    <source>
        <dbReference type="Proteomes" id="UP001470230"/>
    </source>
</evidence>
<keyword evidence="6" id="KW-1185">Reference proteome</keyword>
<evidence type="ECO:0000256" key="1">
    <source>
        <dbReference type="ARBA" id="ARBA00022723"/>
    </source>
</evidence>
<keyword evidence="1" id="KW-0479">Metal-binding</keyword>
<dbReference type="EMBL" id="JAPFFF010000010">
    <property type="protein sequence ID" value="KAK8880656.1"/>
    <property type="molecule type" value="Genomic_DNA"/>
</dbReference>
<dbReference type="Pfam" id="PF00168">
    <property type="entry name" value="C2"/>
    <property type="match status" value="1"/>
</dbReference>
<dbReference type="InterPro" id="IPR011992">
    <property type="entry name" value="EF-hand-dom_pair"/>
</dbReference>
<gene>
    <name evidence="5" type="ORF">M9Y10_003339</name>
</gene>
<dbReference type="Gene3D" id="1.10.238.10">
    <property type="entry name" value="EF-hand"/>
    <property type="match status" value="1"/>
</dbReference>
<accession>A0ABR2JQH1</accession>
<proteinExistence type="predicted"/>
<evidence type="ECO:0000313" key="5">
    <source>
        <dbReference type="EMBL" id="KAK8880656.1"/>
    </source>
</evidence>
<dbReference type="InterPro" id="IPR018247">
    <property type="entry name" value="EF_Hand_1_Ca_BS"/>
</dbReference>
<evidence type="ECO:0000259" key="3">
    <source>
        <dbReference type="PROSITE" id="PS50004"/>
    </source>
</evidence>
<dbReference type="CDD" id="cd00051">
    <property type="entry name" value="EFh"/>
    <property type="match status" value="1"/>
</dbReference>